<dbReference type="PANTHER" id="PTHR11081">
    <property type="entry name" value="FLAP ENDONUCLEASE FAMILY MEMBER"/>
    <property type="match status" value="1"/>
</dbReference>
<proteinExistence type="inferred from homology"/>
<dbReference type="HAMAP" id="MF_00614">
    <property type="entry name" value="Fen"/>
    <property type="match status" value="1"/>
</dbReference>
<dbReference type="GO" id="GO:0003677">
    <property type="term" value="F:DNA binding"/>
    <property type="evidence" value="ECO:0007669"/>
    <property type="project" value="UniProtKB-UniRule"/>
</dbReference>
<keyword evidence="7 11" id="KW-0269">Exonuclease</keyword>
<dbReference type="OrthoDB" id="1937206at2759"/>
<dbReference type="InterPro" id="IPR023426">
    <property type="entry name" value="Flap_endonuc"/>
</dbReference>
<evidence type="ECO:0000256" key="7">
    <source>
        <dbReference type="ARBA" id="ARBA00022839"/>
    </source>
</evidence>
<comment type="cofactor">
    <cofactor evidence="11">
        <name>Mg(2+)</name>
        <dbReference type="ChEBI" id="CHEBI:18420"/>
    </cofactor>
    <text evidence="11">Binds 2 magnesium ions per subunit. They probably participate in the reaction catalyzed by the enzyme. May bind an additional third magnesium ion after substrate binding.</text>
</comment>
<dbReference type="SMART" id="SM00484">
    <property type="entry name" value="XPGI"/>
    <property type="match status" value="1"/>
</dbReference>
<dbReference type="Pfam" id="PF00867">
    <property type="entry name" value="XPG_I"/>
    <property type="match status" value="1"/>
</dbReference>
<dbReference type="GO" id="GO:0005730">
    <property type="term" value="C:nucleolus"/>
    <property type="evidence" value="ECO:0007669"/>
    <property type="project" value="UniProtKB-SubCell"/>
</dbReference>
<dbReference type="InterPro" id="IPR036279">
    <property type="entry name" value="5-3_exonuclease_C_sf"/>
</dbReference>
<dbReference type="GO" id="GO:0043137">
    <property type="term" value="P:DNA replication, removal of RNA primer"/>
    <property type="evidence" value="ECO:0007669"/>
    <property type="project" value="UniProtKB-UniRule"/>
</dbReference>
<feature type="domain" description="XPG N-terminal" evidence="13">
    <location>
        <begin position="1"/>
        <end position="106"/>
    </location>
</feature>
<comment type="subcellular location">
    <subcellularLocation>
        <location evidence="11">Nucleus</location>
        <location evidence="11">Nucleolus</location>
    </subcellularLocation>
    <subcellularLocation>
        <location evidence="11">Nucleus</location>
        <location evidence="11">Nucleoplasm</location>
    </subcellularLocation>
    <subcellularLocation>
        <location evidence="11">Mitochondrion</location>
    </subcellularLocation>
    <text evidence="11">Resides mostly in the nucleoli and relocalizes to the nucleoplasm upon DNA damage.</text>
</comment>
<dbReference type="AlphaFoldDB" id="T0L4C9"/>
<dbReference type="SMART" id="SM00485">
    <property type="entry name" value="XPGN"/>
    <property type="match status" value="1"/>
</dbReference>
<evidence type="ECO:0000256" key="2">
    <source>
        <dbReference type="ARBA" id="ARBA00022722"/>
    </source>
</evidence>
<dbReference type="GO" id="GO:0006284">
    <property type="term" value="P:base-excision repair"/>
    <property type="evidence" value="ECO:0007669"/>
    <property type="project" value="UniProtKB-UniRule"/>
</dbReference>
<evidence type="ECO:0000256" key="5">
    <source>
        <dbReference type="ARBA" id="ARBA00022763"/>
    </source>
</evidence>
<dbReference type="Proteomes" id="UP000053780">
    <property type="component" value="Unassembled WGS sequence"/>
</dbReference>
<dbReference type="PANTHER" id="PTHR11081:SF9">
    <property type="entry name" value="FLAP ENDONUCLEASE 1"/>
    <property type="match status" value="1"/>
</dbReference>
<dbReference type="Pfam" id="PF00752">
    <property type="entry name" value="XPG_N"/>
    <property type="match status" value="1"/>
</dbReference>
<dbReference type="SUPFAM" id="SSF88723">
    <property type="entry name" value="PIN domain-like"/>
    <property type="match status" value="1"/>
</dbReference>
<keyword evidence="8 11" id="KW-0460">Magnesium</keyword>
<evidence type="ECO:0000256" key="6">
    <source>
        <dbReference type="ARBA" id="ARBA00022801"/>
    </source>
</evidence>
<dbReference type="GO" id="GO:0005654">
    <property type="term" value="C:nucleoplasm"/>
    <property type="evidence" value="ECO:0007669"/>
    <property type="project" value="UniProtKB-SubCell"/>
</dbReference>
<comment type="function">
    <text evidence="10 11">Structure-specific nuclease with 5'-flap endonuclease and 5'-3' exonuclease activities involved in DNA replication and repair. During DNA replication, cleaves the 5'-overhanging flap structure that is generated by displacement synthesis when DNA polymerase encounters the 5'-end of a downstream Okazaki fragment. It enters the flap from the 5'-end and then tracks to cleave the flap base, leaving a nick for ligation. Also involved in the long patch base excision repair (LP-BER) pathway, by cleaving within the apurinic/apyrimidinic (AP) site-terminated flap. Acts as a genome stabilization factor that prevents flaps from equilibrating into structures that lead to duplications and deletions. Also possesses 5'-3' exonuclease activity on nicked or gapped double-stranded DNA, and exhibits RNase H activity. Also involved in replication and repair of rDNA and in repairing mitochondrial DNA.</text>
</comment>
<keyword evidence="11" id="KW-0597">Phosphoprotein</keyword>
<dbReference type="GO" id="GO:0017108">
    <property type="term" value="F:5'-flap endonuclease activity"/>
    <property type="evidence" value="ECO:0007669"/>
    <property type="project" value="UniProtKB-UniRule"/>
</dbReference>
<dbReference type="InterPro" id="IPR006084">
    <property type="entry name" value="XPG/Rad2"/>
</dbReference>
<dbReference type="SMART" id="SM00279">
    <property type="entry name" value="HhH2"/>
    <property type="match status" value="1"/>
</dbReference>
<evidence type="ECO:0000256" key="9">
    <source>
        <dbReference type="ARBA" id="ARBA00023204"/>
    </source>
</evidence>
<name>T0L4C9_9MICR</name>
<dbReference type="FunFam" id="3.40.50.1010:FF:000016">
    <property type="entry name" value="Flap endonuclease 1"/>
    <property type="match status" value="1"/>
</dbReference>
<feature type="domain" description="XPG-I" evidence="12">
    <location>
        <begin position="145"/>
        <end position="217"/>
    </location>
</feature>
<sequence length="344" mass="40070">MGIKNLSQLLKVHCKKSIKERPISYYSNKKIAIDASMFIYQFLIAVRADGSALMGEDSITSHLVGLFYRNIRLVDNGIIPVYVFDGKPPEIKMFELKKRTEKREKADEEYKKAELAEDKVLMEKHEKRRIKVNMDHVNECKKLLDLMGMPYVTAPSEAEAFCAYLCKKKYVHGVATEDMDALTFGSPILLRNFTAAQNKKLPIVEYNLESILKELEINMNEFIDLCIILGCDYCDSLKNIGIKRGINLIKKYKTLEKILEYENVDKNFVDFKAAREMFKSLSEIDMEVKEFKIRWDEIIIDDIKKFLVDDKKFDESRIVKGIEKFLNCRNKTKQTSLDGFFRKK</sequence>
<reference evidence="14 15" key="1">
    <citation type="journal article" date="2013" name="BMC Genomics">
        <title>Genome sequencing and comparative genomics of honey bee microsporidia, Nosema apis reveal novel insights into host-parasite interactions.</title>
        <authorList>
            <person name="Chen Yp."/>
            <person name="Pettis J.S."/>
            <person name="Zhao Y."/>
            <person name="Liu X."/>
            <person name="Tallon L.J."/>
            <person name="Sadzewicz L.D."/>
            <person name="Li R."/>
            <person name="Zheng H."/>
            <person name="Huang S."/>
            <person name="Zhang X."/>
            <person name="Hamilton M.C."/>
            <person name="Pernal S.F."/>
            <person name="Melathopoulos A.P."/>
            <person name="Yan X."/>
            <person name="Evans J.D."/>
        </authorList>
    </citation>
    <scope>NUCLEOTIDE SEQUENCE [LARGE SCALE GENOMIC DNA]</scope>
    <source>
        <strain evidence="14 15">BRL 01</strain>
    </source>
</reference>
<keyword evidence="15" id="KW-1185">Reference proteome</keyword>
<dbReference type="EC" id="3.1.-.-" evidence="11"/>
<dbReference type="HOGENOM" id="CLU_032444_2_0_1"/>
<dbReference type="SUPFAM" id="SSF47807">
    <property type="entry name" value="5' to 3' exonuclease, C-terminal subdomain"/>
    <property type="match status" value="1"/>
</dbReference>
<dbReference type="GO" id="GO:0008409">
    <property type="term" value="F:5'-3' exonuclease activity"/>
    <property type="evidence" value="ECO:0007669"/>
    <property type="project" value="UniProtKB-UniRule"/>
</dbReference>
<evidence type="ECO:0000313" key="14">
    <source>
        <dbReference type="EMBL" id="EQB62347.1"/>
    </source>
</evidence>
<evidence type="ECO:0000256" key="11">
    <source>
        <dbReference type="HAMAP-Rule" id="MF_03140"/>
    </source>
</evidence>
<accession>T0L4C9</accession>
<evidence type="ECO:0000256" key="3">
    <source>
        <dbReference type="ARBA" id="ARBA00022723"/>
    </source>
</evidence>
<protein>
    <recommendedName>
        <fullName evidence="11">Flap endonuclease 1</fullName>
        <shortName evidence="11">FEN-1</shortName>
        <ecNumber evidence="11">3.1.-.-</ecNumber>
    </recommendedName>
    <alternativeName>
        <fullName evidence="11">Flap structure-specific endonuclease 1</fullName>
    </alternativeName>
</protein>
<keyword evidence="1 11" id="KW-0235">DNA replication</keyword>
<dbReference type="Gene3D" id="1.10.150.20">
    <property type="entry name" value="5' to 3' exonuclease, C-terminal subdomain"/>
    <property type="match status" value="1"/>
</dbReference>
<dbReference type="InterPro" id="IPR008918">
    <property type="entry name" value="HhH2"/>
</dbReference>
<keyword evidence="2 11" id="KW-0540">Nuclease</keyword>
<keyword evidence="11" id="KW-0539">Nucleus</keyword>
<keyword evidence="6 11" id="KW-0378">Hydrolase</keyword>
<evidence type="ECO:0000259" key="13">
    <source>
        <dbReference type="SMART" id="SM00485"/>
    </source>
</evidence>
<dbReference type="PRINTS" id="PR00853">
    <property type="entry name" value="XPGRADSUPER"/>
</dbReference>
<dbReference type="VEuPathDB" id="MicrosporidiaDB:NAPIS_ORF00062"/>
<evidence type="ECO:0000256" key="4">
    <source>
        <dbReference type="ARBA" id="ARBA00022759"/>
    </source>
</evidence>
<dbReference type="GO" id="GO:0000287">
    <property type="term" value="F:magnesium ion binding"/>
    <property type="evidence" value="ECO:0007669"/>
    <property type="project" value="UniProtKB-UniRule"/>
</dbReference>
<organism evidence="14 15">
    <name type="scientific">Vairimorpha apis BRL 01</name>
    <dbReference type="NCBI Taxonomy" id="1037528"/>
    <lineage>
        <taxon>Eukaryota</taxon>
        <taxon>Fungi</taxon>
        <taxon>Fungi incertae sedis</taxon>
        <taxon>Microsporidia</taxon>
        <taxon>Nosematidae</taxon>
        <taxon>Vairimorpha</taxon>
    </lineage>
</organism>
<comment type="similarity">
    <text evidence="11">Belongs to the XPG/RAD2 endonuclease family. FEN1 subfamily.</text>
</comment>
<gene>
    <name evidence="14" type="ORF">NAPIS_ORF00062</name>
</gene>
<keyword evidence="4 11" id="KW-0255">Endonuclease</keyword>
<keyword evidence="5 11" id="KW-0227">DNA damage</keyword>
<dbReference type="InterPro" id="IPR029060">
    <property type="entry name" value="PIN-like_dom_sf"/>
</dbReference>
<dbReference type="InterPro" id="IPR006085">
    <property type="entry name" value="XPG_DNA_repair_N"/>
</dbReference>
<keyword evidence="11" id="KW-0496">Mitochondrion</keyword>
<keyword evidence="3 11" id="KW-0479">Metal-binding</keyword>
<dbReference type="Gene3D" id="3.40.50.1010">
    <property type="entry name" value="5'-nuclease"/>
    <property type="match status" value="1"/>
</dbReference>
<keyword evidence="9 11" id="KW-0234">DNA repair</keyword>
<dbReference type="CDD" id="cd09867">
    <property type="entry name" value="PIN_FEN1"/>
    <property type="match status" value="1"/>
</dbReference>
<evidence type="ECO:0000313" key="15">
    <source>
        <dbReference type="Proteomes" id="UP000053780"/>
    </source>
</evidence>
<evidence type="ECO:0000256" key="10">
    <source>
        <dbReference type="ARBA" id="ARBA00029382"/>
    </source>
</evidence>
<dbReference type="EMBL" id="KE646870">
    <property type="protein sequence ID" value="EQB62347.1"/>
    <property type="molecule type" value="Genomic_DNA"/>
</dbReference>
<dbReference type="InterPro" id="IPR006086">
    <property type="entry name" value="XPG-I_dom"/>
</dbReference>
<evidence type="ECO:0000256" key="8">
    <source>
        <dbReference type="ARBA" id="ARBA00022842"/>
    </source>
</evidence>
<dbReference type="GO" id="GO:0005739">
    <property type="term" value="C:mitochondrion"/>
    <property type="evidence" value="ECO:0007669"/>
    <property type="project" value="UniProtKB-SubCell"/>
</dbReference>
<evidence type="ECO:0000259" key="12">
    <source>
        <dbReference type="SMART" id="SM00484"/>
    </source>
</evidence>
<evidence type="ECO:0000256" key="1">
    <source>
        <dbReference type="ARBA" id="ARBA00022705"/>
    </source>
</evidence>